<dbReference type="Gene3D" id="2.40.10.10">
    <property type="entry name" value="Trypsin-like serine proteases"/>
    <property type="match status" value="1"/>
</dbReference>
<evidence type="ECO:0000256" key="1">
    <source>
        <dbReference type="SAM" id="SignalP"/>
    </source>
</evidence>
<dbReference type="EMBL" id="WIXP02000008">
    <property type="protein sequence ID" value="KAF6206689.1"/>
    <property type="molecule type" value="Genomic_DNA"/>
</dbReference>
<feature type="chain" id="PRO_5035900983" description="Peptidase S1 domain-containing protein" evidence="1">
    <location>
        <begin position="20"/>
        <end position="232"/>
    </location>
</feature>
<evidence type="ECO:0000313" key="3">
    <source>
        <dbReference type="Proteomes" id="UP000466442"/>
    </source>
</evidence>
<protein>
    <recommendedName>
        <fullName evidence="4">Peptidase S1 domain-containing protein</fullName>
    </recommendedName>
</protein>
<gene>
    <name evidence="2" type="ORF">GE061_017925</name>
</gene>
<comment type="caution">
    <text evidence="2">The sequence shown here is derived from an EMBL/GenBank/DDBJ whole genome shotgun (WGS) entry which is preliminary data.</text>
</comment>
<evidence type="ECO:0000313" key="2">
    <source>
        <dbReference type="EMBL" id="KAF6206689.1"/>
    </source>
</evidence>
<dbReference type="Proteomes" id="UP000466442">
    <property type="component" value="Unassembled WGS sequence"/>
</dbReference>
<organism evidence="2 3">
    <name type="scientific">Apolygus lucorum</name>
    <name type="common">Small green plant bug</name>
    <name type="synonym">Lygocoris lucorum</name>
    <dbReference type="NCBI Taxonomy" id="248454"/>
    <lineage>
        <taxon>Eukaryota</taxon>
        <taxon>Metazoa</taxon>
        <taxon>Ecdysozoa</taxon>
        <taxon>Arthropoda</taxon>
        <taxon>Hexapoda</taxon>
        <taxon>Insecta</taxon>
        <taxon>Pterygota</taxon>
        <taxon>Neoptera</taxon>
        <taxon>Paraneoptera</taxon>
        <taxon>Hemiptera</taxon>
        <taxon>Heteroptera</taxon>
        <taxon>Panheteroptera</taxon>
        <taxon>Cimicomorpha</taxon>
        <taxon>Miridae</taxon>
        <taxon>Mirini</taxon>
        <taxon>Apolygus</taxon>
    </lineage>
</organism>
<dbReference type="InterPro" id="IPR009003">
    <property type="entry name" value="Peptidase_S1_PA"/>
</dbReference>
<proteinExistence type="predicted"/>
<keyword evidence="1" id="KW-0732">Signal</keyword>
<accession>A0A8S9XDP1</accession>
<dbReference type="SUPFAM" id="SSF50494">
    <property type="entry name" value="Trypsin-like serine proteases"/>
    <property type="match status" value="1"/>
</dbReference>
<dbReference type="AlphaFoldDB" id="A0A8S9XDP1"/>
<sequence>MNYLRSLGFLVISLQLVRSSIDTGVRKKRIIHGEDLGDRQSGYLVTNYFTWISNKHYCGTFDSFGSFFTNVESLFKNYDERGYWDCDANPQNLKCGGALVTPNIVQTACHCIGKMVDEAPDKDGFRRYLADDAFTDMVLVYHGATKTDNMHKGYTSRLFFIHQRCGYRYDLLIHDYGLIALKADAASRSNPFNFAPVYSEKNPQPSLVEIQCRSPHLSGCRFRSVCEFRAKN</sequence>
<name>A0A8S9XDP1_APOLU</name>
<reference evidence="2" key="1">
    <citation type="journal article" date="2021" name="Mol. Ecol. Resour.">
        <title>Apolygus lucorum genome provides insights into omnivorousness and mesophyll feeding.</title>
        <authorList>
            <person name="Liu Y."/>
            <person name="Liu H."/>
            <person name="Wang H."/>
            <person name="Huang T."/>
            <person name="Liu B."/>
            <person name="Yang B."/>
            <person name="Yin L."/>
            <person name="Li B."/>
            <person name="Zhang Y."/>
            <person name="Zhang S."/>
            <person name="Jiang F."/>
            <person name="Zhang X."/>
            <person name="Ren Y."/>
            <person name="Wang B."/>
            <person name="Wang S."/>
            <person name="Lu Y."/>
            <person name="Wu K."/>
            <person name="Fan W."/>
            <person name="Wang G."/>
        </authorList>
    </citation>
    <scope>NUCLEOTIDE SEQUENCE</scope>
    <source>
        <strain evidence="2">12Hb</strain>
    </source>
</reference>
<keyword evidence="3" id="KW-1185">Reference proteome</keyword>
<evidence type="ECO:0008006" key="4">
    <source>
        <dbReference type="Google" id="ProtNLM"/>
    </source>
</evidence>
<dbReference type="InterPro" id="IPR043504">
    <property type="entry name" value="Peptidase_S1_PA_chymotrypsin"/>
</dbReference>
<feature type="signal peptide" evidence="1">
    <location>
        <begin position="1"/>
        <end position="19"/>
    </location>
</feature>